<dbReference type="UniPathway" id="UPA00028">
    <property type="reaction ID" value="UER00004"/>
</dbReference>
<dbReference type="SUPFAM" id="SSF48179">
    <property type="entry name" value="6-phosphogluconate dehydrogenase C-terminal domain-like"/>
    <property type="match status" value="1"/>
</dbReference>
<dbReference type="Pfam" id="PF02558">
    <property type="entry name" value="ApbA"/>
    <property type="match status" value="1"/>
</dbReference>
<dbReference type="PANTHER" id="PTHR21708:SF26">
    <property type="entry name" value="2-DEHYDROPANTOATE 2-REDUCTASE"/>
    <property type="match status" value="1"/>
</dbReference>
<feature type="domain" description="Ketopantoate reductase C-terminal" evidence="12">
    <location>
        <begin position="178"/>
        <end position="279"/>
    </location>
</feature>
<dbReference type="InterPro" id="IPR013332">
    <property type="entry name" value="KPR_N"/>
</dbReference>
<dbReference type="OrthoDB" id="9800163at2"/>
<evidence type="ECO:0000256" key="10">
    <source>
        <dbReference type="RuleBase" id="RU362068"/>
    </source>
</evidence>
<dbReference type="SUPFAM" id="SSF51735">
    <property type="entry name" value="NAD(P)-binding Rossmann-fold domains"/>
    <property type="match status" value="1"/>
</dbReference>
<dbReference type="InterPro" id="IPR008927">
    <property type="entry name" value="6-PGluconate_DH-like_C_sf"/>
</dbReference>
<proteinExistence type="inferred from homology"/>
<keyword evidence="7 10" id="KW-0560">Oxidoreductase</keyword>
<evidence type="ECO:0000313" key="13">
    <source>
        <dbReference type="EMBL" id="QDU23949.1"/>
    </source>
</evidence>
<keyword evidence="6 10" id="KW-0521">NADP</keyword>
<dbReference type="InterPro" id="IPR003710">
    <property type="entry name" value="ApbA"/>
</dbReference>
<evidence type="ECO:0000256" key="4">
    <source>
        <dbReference type="ARBA" id="ARBA00013014"/>
    </source>
</evidence>
<dbReference type="GO" id="GO:0005737">
    <property type="term" value="C:cytoplasm"/>
    <property type="evidence" value="ECO:0007669"/>
    <property type="project" value="TreeGrafter"/>
</dbReference>
<evidence type="ECO:0000259" key="11">
    <source>
        <dbReference type="Pfam" id="PF02558"/>
    </source>
</evidence>
<dbReference type="PANTHER" id="PTHR21708">
    <property type="entry name" value="PROBABLE 2-DEHYDROPANTOATE 2-REDUCTASE"/>
    <property type="match status" value="1"/>
</dbReference>
<dbReference type="FunFam" id="3.40.50.720:FF:000307">
    <property type="entry name" value="2-dehydropantoate 2-reductase"/>
    <property type="match status" value="1"/>
</dbReference>
<gene>
    <name evidence="13" type="primary">panE</name>
    <name evidence="13" type="ORF">ETAA1_59600</name>
</gene>
<name>A0A517Y2J2_9BACT</name>
<keyword evidence="10" id="KW-0566">Pantothenate biosynthesis</keyword>
<comment type="catalytic activity">
    <reaction evidence="9 10">
        <text>(R)-pantoate + NADP(+) = 2-dehydropantoate + NADPH + H(+)</text>
        <dbReference type="Rhea" id="RHEA:16233"/>
        <dbReference type="ChEBI" id="CHEBI:11561"/>
        <dbReference type="ChEBI" id="CHEBI:15378"/>
        <dbReference type="ChEBI" id="CHEBI:15980"/>
        <dbReference type="ChEBI" id="CHEBI:57783"/>
        <dbReference type="ChEBI" id="CHEBI:58349"/>
        <dbReference type="EC" id="1.1.1.169"/>
    </reaction>
</comment>
<dbReference type="EMBL" id="CP036273">
    <property type="protein sequence ID" value="QDU23949.1"/>
    <property type="molecule type" value="Genomic_DNA"/>
</dbReference>
<evidence type="ECO:0000256" key="5">
    <source>
        <dbReference type="ARBA" id="ARBA00019465"/>
    </source>
</evidence>
<keyword evidence="14" id="KW-1185">Reference proteome</keyword>
<dbReference type="EC" id="1.1.1.169" evidence="4 10"/>
<comment type="pathway">
    <text evidence="2 10">Cofactor biosynthesis; (R)-pantothenate biosynthesis; (R)-pantoate from 3-methyl-2-oxobutanoate: step 2/2.</text>
</comment>
<evidence type="ECO:0000256" key="3">
    <source>
        <dbReference type="ARBA" id="ARBA00007870"/>
    </source>
</evidence>
<evidence type="ECO:0000256" key="2">
    <source>
        <dbReference type="ARBA" id="ARBA00004994"/>
    </source>
</evidence>
<dbReference type="AlphaFoldDB" id="A0A517Y2J2"/>
<dbReference type="InterPro" id="IPR036291">
    <property type="entry name" value="NAD(P)-bd_dom_sf"/>
</dbReference>
<evidence type="ECO:0000259" key="12">
    <source>
        <dbReference type="Pfam" id="PF08546"/>
    </source>
</evidence>
<feature type="domain" description="Ketopantoate reductase N-terminal" evidence="11">
    <location>
        <begin position="4"/>
        <end position="151"/>
    </location>
</feature>
<comment type="similarity">
    <text evidence="3 10">Belongs to the ketopantoate reductase family.</text>
</comment>
<dbReference type="NCBIfam" id="TIGR00745">
    <property type="entry name" value="apbA_panE"/>
    <property type="match status" value="1"/>
</dbReference>
<dbReference type="Gene3D" id="3.40.50.720">
    <property type="entry name" value="NAD(P)-binding Rossmann-like Domain"/>
    <property type="match status" value="1"/>
</dbReference>
<comment type="function">
    <text evidence="1 10">Catalyzes the NADPH-dependent reduction of ketopantoate into pantoic acid.</text>
</comment>
<dbReference type="Proteomes" id="UP000319576">
    <property type="component" value="Chromosome"/>
</dbReference>
<evidence type="ECO:0000256" key="9">
    <source>
        <dbReference type="ARBA" id="ARBA00048793"/>
    </source>
</evidence>
<evidence type="ECO:0000256" key="7">
    <source>
        <dbReference type="ARBA" id="ARBA00023002"/>
    </source>
</evidence>
<reference evidence="13 14" key="1">
    <citation type="submission" date="2019-02" db="EMBL/GenBank/DDBJ databases">
        <title>Deep-cultivation of Planctomycetes and their phenomic and genomic characterization uncovers novel biology.</title>
        <authorList>
            <person name="Wiegand S."/>
            <person name="Jogler M."/>
            <person name="Boedeker C."/>
            <person name="Pinto D."/>
            <person name="Vollmers J."/>
            <person name="Rivas-Marin E."/>
            <person name="Kohn T."/>
            <person name="Peeters S.H."/>
            <person name="Heuer A."/>
            <person name="Rast P."/>
            <person name="Oberbeckmann S."/>
            <person name="Bunk B."/>
            <person name="Jeske O."/>
            <person name="Meyerdierks A."/>
            <person name="Storesund J.E."/>
            <person name="Kallscheuer N."/>
            <person name="Luecker S."/>
            <person name="Lage O.M."/>
            <person name="Pohl T."/>
            <person name="Merkel B.J."/>
            <person name="Hornburger P."/>
            <person name="Mueller R.-W."/>
            <person name="Bruemmer F."/>
            <person name="Labrenz M."/>
            <person name="Spormann A.M."/>
            <person name="Op den Camp H."/>
            <person name="Overmann J."/>
            <person name="Amann R."/>
            <person name="Jetten M.S.M."/>
            <person name="Mascher T."/>
            <person name="Medema M.H."/>
            <person name="Devos D.P."/>
            <person name="Kaster A.-K."/>
            <person name="Ovreas L."/>
            <person name="Rohde M."/>
            <person name="Galperin M.Y."/>
            <person name="Jogler C."/>
        </authorList>
    </citation>
    <scope>NUCLEOTIDE SEQUENCE [LARGE SCALE GENOMIC DNA]</scope>
    <source>
        <strain evidence="13 14">ETA_A1</strain>
    </source>
</reference>
<evidence type="ECO:0000256" key="1">
    <source>
        <dbReference type="ARBA" id="ARBA00002919"/>
    </source>
</evidence>
<evidence type="ECO:0000256" key="6">
    <source>
        <dbReference type="ARBA" id="ARBA00022857"/>
    </source>
</evidence>
<dbReference type="NCBIfam" id="NF005094">
    <property type="entry name" value="PRK06522.2-5"/>
    <property type="match status" value="1"/>
</dbReference>
<dbReference type="InterPro" id="IPR051402">
    <property type="entry name" value="KPR-Related"/>
</dbReference>
<protein>
    <recommendedName>
        <fullName evidence="5 10">2-dehydropantoate 2-reductase</fullName>
        <ecNumber evidence="4 10">1.1.1.169</ecNumber>
    </recommendedName>
    <alternativeName>
        <fullName evidence="8 10">Ketopantoate reductase</fullName>
    </alternativeName>
</protein>
<dbReference type="GO" id="GO:0015940">
    <property type="term" value="P:pantothenate biosynthetic process"/>
    <property type="evidence" value="ECO:0007669"/>
    <property type="project" value="UniProtKB-UniPathway"/>
</dbReference>
<evidence type="ECO:0000313" key="14">
    <source>
        <dbReference type="Proteomes" id="UP000319576"/>
    </source>
</evidence>
<dbReference type="Gene3D" id="1.10.1040.10">
    <property type="entry name" value="N-(1-d-carboxylethyl)-l-norvaline Dehydrogenase, domain 2"/>
    <property type="match status" value="1"/>
</dbReference>
<accession>A0A517Y2J2</accession>
<dbReference type="Pfam" id="PF08546">
    <property type="entry name" value="ApbA_C"/>
    <property type="match status" value="1"/>
</dbReference>
<dbReference type="InterPro" id="IPR013328">
    <property type="entry name" value="6PGD_dom2"/>
</dbReference>
<dbReference type="InterPro" id="IPR013752">
    <property type="entry name" value="KPA_reductase"/>
</dbReference>
<dbReference type="RefSeq" id="WP_145244152.1">
    <property type="nucleotide sequence ID" value="NZ_CP036273.1"/>
</dbReference>
<dbReference type="GO" id="GO:0008677">
    <property type="term" value="F:2-dehydropantoate 2-reductase activity"/>
    <property type="evidence" value="ECO:0007669"/>
    <property type="project" value="UniProtKB-EC"/>
</dbReference>
<organism evidence="13 14">
    <name type="scientific">Urbifossiella limnaea</name>
    <dbReference type="NCBI Taxonomy" id="2528023"/>
    <lineage>
        <taxon>Bacteria</taxon>
        <taxon>Pseudomonadati</taxon>
        <taxon>Planctomycetota</taxon>
        <taxon>Planctomycetia</taxon>
        <taxon>Gemmatales</taxon>
        <taxon>Gemmataceae</taxon>
        <taxon>Urbifossiella</taxon>
    </lineage>
</organism>
<evidence type="ECO:0000256" key="8">
    <source>
        <dbReference type="ARBA" id="ARBA00032024"/>
    </source>
</evidence>
<sequence>MRFLVVGAGAVGGYFGGRLLEAGRDVTFLVRPARAEALAATGLVITSPAGDVAIPAPPTVVAAELRAPFDVVLLSCKAYDLDDAMTAFAPAVGPTTAIIPLLNGLRHLDALDGRFGPARVLGGSCFISAKRDDAGRIAHVSDPHRLVFGERGGGRSARVDAILAAMTGAKFEADASDDIVQELWEKWTFLAALAAVTCLTRAAVGDVVAAGGADLTLALLDECRAVAAAAGHAPRPGPWEAAVKRLTHPKSTVTASMLGDVERRGPTEADHVLGDLLRRRGPVEGDRSLLRLAYTAVKAAAARAAREAG</sequence>
<dbReference type="KEGG" id="uli:ETAA1_59600"/>